<dbReference type="PANTHER" id="PTHR43141:SF4">
    <property type="entry name" value="CYTOCHROME BD2 SUBUNIT II"/>
    <property type="match status" value="1"/>
</dbReference>
<keyword evidence="6 7" id="KW-0472">Membrane</keyword>
<evidence type="ECO:0000256" key="3">
    <source>
        <dbReference type="ARBA" id="ARBA00022475"/>
    </source>
</evidence>
<dbReference type="PATRIC" id="fig|1469144.10.peg.1172"/>
<sequence>MMLLLLLTGATCYLLLGGADFGAGLWHLAARWSRHRRAEQEVIEHAMGPVWETNHVWLIFILVVAWTSFPLAFAAVSEAYWVPLGIAALGIIARGAAFAFRKAADDPRSAYALVFAVSSVVTPYCLGAVAGGIAAQRATGADLANWWNPTSVYAGLLLVGACAYLAAVYLTADARRSHGPELAAVFRRRALVTGVVVGALALAGPGVVRADAPALYAALTGRGGWLIATSATCGALSLVLLWLRRYALVRIAAALTVATLLWGSAVATYPHLGHPDLTVATAGANPIVLAAVLVALGLGALILVPSLAWLYRLFQGSAAGHEQA</sequence>
<proteinExistence type="inferred from homology"/>
<evidence type="ECO:0000256" key="1">
    <source>
        <dbReference type="ARBA" id="ARBA00004651"/>
    </source>
</evidence>
<feature type="transmembrane region" description="Helical" evidence="7">
    <location>
        <begin position="80"/>
        <end position="100"/>
    </location>
</feature>
<dbReference type="Pfam" id="PF02322">
    <property type="entry name" value="Cyt_bd_oxida_II"/>
    <property type="match status" value="1"/>
</dbReference>
<dbReference type="GO" id="GO:0016682">
    <property type="term" value="F:oxidoreductase activity, acting on diphenols and related substances as donors, oxygen as acceptor"/>
    <property type="evidence" value="ECO:0007669"/>
    <property type="project" value="TreeGrafter"/>
</dbReference>
<keyword evidence="9" id="KW-1185">Reference proteome</keyword>
<comment type="caution">
    <text evidence="8">The sequence shown here is derived from an EMBL/GenBank/DDBJ whole genome shotgun (WGS) entry which is preliminary data.</text>
</comment>
<dbReference type="EMBL" id="LAXD01000001">
    <property type="protein sequence ID" value="KWW99418.1"/>
    <property type="molecule type" value="Genomic_DNA"/>
</dbReference>
<reference evidence="9" key="1">
    <citation type="submission" date="2015-04" db="EMBL/GenBank/DDBJ databases">
        <title>Physiological reanalysis, assessment of diazotrophy, and genome sequences of multiple isolates of Streptomyces thermoautotrophicus.</title>
        <authorList>
            <person name="MacKellar D.C."/>
            <person name="Lieber L."/>
            <person name="Norman J."/>
            <person name="Bolger A."/>
            <person name="Tobin C."/>
            <person name="Murray J.W."/>
            <person name="Chang R."/>
            <person name="Ford T."/>
            <person name="Nguyen P.Q."/>
            <person name="Woodward J."/>
            <person name="Permingeat H."/>
            <person name="Joshi N.S."/>
            <person name="Silver P.A."/>
            <person name="Usadel B."/>
            <person name="Rutherford A.W."/>
            <person name="Friesen M."/>
            <person name="Prell J."/>
        </authorList>
    </citation>
    <scope>NUCLEOTIDE SEQUENCE [LARGE SCALE GENOMIC DNA]</scope>
    <source>
        <strain evidence="9">H1</strain>
    </source>
</reference>
<feature type="transmembrane region" description="Helical" evidence="7">
    <location>
        <begin position="56"/>
        <end position="74"/>
    </location>
</feature>
<keyword evidence="5 7" id="KW-1133">Transmembrane helix</keyword>
<evidence type="ECO:0000256" key="5">
    <source>
        <dbReference type="ARBA" id="ARBA00022989"/>
    </source>
</evidence>
<dbReference type="GO" id="GO:0005886">
    <property type="term" value="C:plasma membrane"/>
    <property type="evidence" value="ECO:0007669"/>
    <property type="project" value="UniProtKB-SubCell"/>
</dbReference>
<gene>
    <name evidence="8" type="ORF">LI90_1053</name>
</gene>
<dbReference type="Proteomes" id="UP000070188">
    <property type="component" value="Unassembled WGS sequence"/>
</dbReference>
<keyword evidence="4 7" id="KW-0812">Transmembrane</keyword>
<evidence type="ECO:0000313" key="9">
    <source>
        <dbReference type="Proteomes" id="UP000070188"/>
    </source>
</evidence>
<dbReference type="STRING" id="1469144.LI90_1053"/>
<dbReference type="GO" id="GO:0019646">
    <property type="term" value="P:aerobic electron transport chain"/>
    <property type="evidence" value="ECO:0007669"/>
    <property type="project" value="TreeGrafter"/>
</dbReference>
<name>A0A132MNJ3_9ACTN</name>
<feature type="transmembrane region" description="Helical" evidence="7">
    <location>
        <begin position="6"/>
        <end position="28"/>
    </location>
</feature>
<feature type="transmembrane region" description="Helical" evidence="7">
    <location>
        <begin position="248"/>
        <end position="267"/>
    </location>
</feature>
<evidence type="ECO:0000256" key="2">
    <source>
        <dbReference type="ARBA" id="ARBA00007543"/>
    </source>
</evidence>
<feature type="transmembrane region" description="Helical" evidence="7">
    <location>
        <begin position="190"/>
        <end position="208"/>
    </location>
</feature>
<dbReference type="InterPro" id="IPR003317">
    <property type="entry name" value="Cyt-d_oxidase_su2"/>
</dbReference>
<comment type="similarity">
    <text evidence="2">Belongs to the cytochrome ubiquinol oxidase subunit 2 family.</text>
</comment>
<feature type="transmembrane region" description="Helical" evidence="7">
    <location>
        <begin position="153"/>
        <end position="170"/>
    </location>
</feature>
<organism evidence="8 9">
    <name type="scientific">Carbonactinospora thermoautotrophica</name>
    <dbReference type="NCBI Taxonomy" id="1469144"/>
    <lineage>
        <taxon>Bacteria</taxon>
        <taxon>Bacillati</taxon>
        <taxon>Actinomycetota</taxon>
        <taxon>Actinomycetes</taxon>
        <taxon>Kitasatosporales</taxon>
        <taxon>Carbonactinosporaceae</taxon>
        <taxon>Carbonactinospora</taxon>
    </lineage>
</organism>
<evidence type="ECO:0000256" key="4">
    <source>
        <dbReference type="ARBA" id="ARBA00022692"/>
    </source>
</evidence>
<dbReference type="GO" id="GO:0070069">
    <property type="term" value="C:cytochrome complex"/>
    <property type="evidence" value="ECO:0007669"/>
    <property type="project" value="TreeGrafter"/>
</dbReference>
<comment type="subcellular location">
    <subcellularLocation>
        <location evidence="1">Cell membrane</location>
        <topology evidence="1">Multi-pass membrane protein</topology>
    </subcellularLocation>
</comment>
<keyword evidence="3" id="KW-1003">Cell membrane</keyword>
<dbReference type="PANTHER" id="PTHR43141">
    <property type="entry name" value="CYTOCHROME BD2 SUBUNIT II"/>
    <property type="match status" value="1"/>
</dbReference>
<feature type="transmembrane region" description="Helical" evidence="7">
    <location>
        <begin position="112"/>
        <end position="133"/>
    </location>
</feature>
<evidence type="ECO:0000256" key="6">
    <source>
        <dbReference type="ARBA" id="ARBA00023136"/>
    </source>
</evidence>
<feature type="transmembrane region" description="Helical" evidence="7">
    <location>
        <begin position="223"/>
        <end position="243"/>
    </location>
</feature>
<evidence type="ECO:0000313" key="8">
    <source>
        <dbReference type="EMBL" id="KWW99418.1"/>
    </source>
</evidence>
<protein>
    <submittedName>
        <fullName evidence="8">Terminal oxidase subunit II</fullName>
    </submittedName>
</protein>
<feature type="transmembrane region" description="Helical" evidence="7">
    <location>
        <begin position="287"/>
        <end position="311"/>
    </location>
</feature>
<dbReference type="AlphaFoldDB" id="A0A132MNJ3"/>
<dbReference type="GO" id="GO:0009055">
    <property type="term" value="F:electron transfer activity"/>
    <property type="evidence" value="ECO:0007669"/>
    <property type="project" value="TreeGrafter"/>
</dbReference>
<accession>A0A132MNJ3</accession>
<evidence type="ECO:0000256" key="7">
    <source>
        <dbReference type="SAM" id="Phobius"/>
    </source>
</evidence>